<keyword evidence="4 6" id="KW-1133">Transmembrane helix</keyword>
<dbReference type="VEuPathDB" id="FungiDB:AMAG_15999"/>
<gene>
    <name evidence="7" type="ORF">AMAG_15999</name>
</gene>
<feature type="transmembrane region" description="Helical" evidence="6">
    <location>
        <begin position="419"/>
        <end position="442"/>
    </location>
</feature>
<reference evidence="8" key="2">
    <citation type="submission" date="2009-11" db="EMBL/GenBank/DDBJ databases">
        <title>The Genome Sequence of Allomyces macrogynus strain ATCC 38327.</title>
        <authorList>
            <consortium name="The Broad Institute Genome Sequencing Platform"/>
            <person name="Russ C."/>
            <person name="Cuomo C."/>
            <person name="Shea T."/>
            <person name="Young S.K."/>
            <person name="Zeng Q."/>
            <person name="Koehrsen M."/>
            <person name="Haas B."/>
            <person name="Borodovsky M."/>
            <person name="Guigo R."/>
            <person name="Alvarado L."/>
            <person name="Berlin A."/>
            <person name="Borenstein D."/>
            <person name="Chen Z."/>
            <person name="Engels R."/>
            <person name="Freedman E."/>
            <person name="Gellesch M."/>
            <person name="Goldberg J."/>
            <person name="Griggs A."/>
            <person name="Gujja S."/>
            <person name="Heiman D."/>
            <person name="Hepburn T."/>
            <person name="Howarth C."/>
            <person name="Jen D."/>
            <person name="Larson L."/>
            <person name="Lewis B."/>
            <person name="Mehta T."/>
            <person name="Park D."/>
            <person name="Pearson M."/>
            <person name="Roberts A."/>
            <person name="Saif S."/>
            <person name="Shenoy N."/>
            <person name="Sisk P."/>
            <person name="Stolte C."/>
            <person name="Sykes S."/>
            <person name="Walk T."/>
            <person name="White J."/>
            <person name="Yandava C."/>
            <person name="Burger G."/>
            <person name="Gray M.W."/>
            <person name="Holland P.W.H."/>
            <person name="King N."/>
            <person name="Lang F.B.F."/>
            <person name="Roger A.J."/>
            <person name="Ruiz-Trillo I."/>
            <person name="Lander E."/>
            <person name="Nusbaum C."/>
        </authorList>
    </citation>
    <scope>NUCLEOTIDE SEQUENCE [LARGE SCALE GENOMIC DNA]</scope>
    <source>
        <strain evidence="8">ATCC 38327</strain>
    </source>
</reference>
<proteinExistence type="inferred from homology"/>
<evidence type="ECO:0000256" key="2">
    <source>
        <dbReference type="ARBA" id="ARBA00009765"/>
    </source>
</evidence>
<dbReference type="STRING" id="578462.A0A0L0TBY7"/>
<dbReference type="eggNOG" id="ENOG502QPTQ">
    <property type="taxonomic scope" value="Eukaryota"/>
</dbReference>
<keyword evidence="8" id="KW-1185">Reference proteome</keyword>
<dbReference type="EMBL" id="GG745376">
    <property type="protein sequence ID" value="KNE72059.1"/>
    <property type="molecule type" value="Genomic_DNA"/>
</dbReference>
<feature type="transmembrane region" description="Helical" evidence="6">
    <location>
        <begin position="454"/>
        <end position="476"/>
    </location>
</feature>
<organism evidence="7 8">
    <name type="scientific">Allomyces macrogynus (strain ATCC 38327)</name>
    <name type="common">Allomyces javanicus var. macrogynus</name>
    <dbReference type="NCBI Taxonomy" id="578462"/>
    <lineage>
        <taxon>Eukaryota</taxon>
        <taxon>Fungi</taxon>
        <taxon>Fungi incertae sedis</taxon>
        <taxon>Blastocladiomycota</taxon>
        <taxon>Blastocladiomycetes</taxon>
        <taxon>Blastocladiales</taxon>
        <taxon>Blastocladiaceae</taxon>
        <taxon>Allomyces</taxon>
    </lineage>
</organism>
<dbReference type="InterPro" id="IPR044089">
    <property type="entry name" value="Alr1-like"/>
</dbReference>
<dbReference type="GO" id="GO:0010961">
    <property type="term" value="P:intracellular magnesium ion homeostasis"/>
    <property type="evidence" value="ECO:0007669"/>
    <property type="project" value="TreeGrafter"/>
</dbReference>
<dbReference type="AlphaFoldDB" id="A0A0L0TBY7"/>
<keyword evidence="5 6" id="KW-0472">Membrane</keyword>
<dbReference type="PANTHER" id="PTHR21535:SF51">
    <property type="entry name" value="MANGANESE RESISTANCE PROTEIN MNR2"/>
    <property type="match status" value="1"/>
</dbReference>
<evidence type="ECO:0008006" key="9">
    <source>
        <dbReference type="Google" id="ProtNLM"/>
    </source>
</evidence>
<comment type="similarity">
    <text evidence="2">Belongs to the CorA metal ion transporter (MIT) (TC 1.A.35) family.</text>
</comment>
<dbReference type="Gene3D" id="3.30.460.20">
    <property type="entry name" value="CorA soluble domain-like"/>
    <property type="match status" value="1"/>
</dbReference>
<comment type="subcellular location">
    <subcellularLocation>
        <location evidence="1">Membrane</location>
        <topology evidence="1">Multi-pass membrane protein</topology>
    </subcellularLocation>
</comment>
<dbReference type="CDD" id="cd12829">
    <property type="entry name" value="Alr1p-like"/>
    <property type="match status" value="1"/>
</dbReference>
<dbReference type="Gene3D" id="1.20.58.340">
    <property type="entry name" value="Magnesium transport protein CorA, transmembrane region"/>
    <property type="match status" value="2"/>
</dbReference>
<keyword evidence="3 6" id="KW-0812">Transmembrane</keyword>
<dbReference type="InterPro" id="IPR045863">
    <property type="entry name" value="CorA_TM1_TM2"/>
</dbReference>
<dbReference type="OrthoDB" id="29879at2759"/>
<evidence type="ECO:0000256" key="1">
    <source>
        <dbReference type="ARBA" id="ARBA00004141"/>
    </source>
</evidence>
<accession>A0A0L0TBY7</accession>
<sequence length="481" mass="51998">MAGRAPPPPVTGDPGDPVPLVNLPPAWSMLDPAALVPPRSPAVSELQRDDAASMMTGNLAPDLAAPAVAPTAAAAGLGPAVDFALLMRYLAAGDGDAARLVNELAAGEDKGMAQDAYFTPAFDPAAKFTFVSASTGLVQGATLASVRMHLTGSADTVEPFWLDVYAPRDVDVALLARIVGIHPLTAEDMTTDEAREKCEAYDDYLFLCLKTVADDDATLAGVALREAYYYVVLMPQCVISVRHEPLRHPADVARRLLAQWAAPRASSASARSVMPTRAVEPDWVAYAILDDIIDALRPIIKALEFDVDGIDDLAQILPWSEQGDLLARMRRAAKRVTQLIRLLHFKDEVVRTLSNRGAAFLSPETRLYLRDIQDHILTLQHSLAIARETVNAAHTGYLSQLSVDMSQVSNETNALMKRISMLGSLFLPMTFVTGLFGMNIHIPGQNTDVDDPHYIWFWGIVGSMIGMAVIVGGIAMRLGYM</sequence>
<dbReference type="GO" id="GO:0015095">
    <property type="term" value="F:magnesium ion transmembrane transporter activity"/>
    <property type="evidence" value="ECO:0007669"/>
    <property type="project" value="InterPro"/>
</dbReference>
<protein>
    <recommendedName>
        <fullName evidence="9">Magnesium and cobalt transporter CorA</fullName>
    </recommendedName>
</protein>
<dbReference type="Proteomes" id="UP000054350">
    <property type="component" value="Unassembled WGS sequence"/>
</dbReference>
<dbReference type="InterPro" id="IPR045861">
    <property type="entry name" value="CorA_cytoplasmic_dom"/>
</dbReference>
<evidence type="ECO:0000256" key="5">
    <source>
        <dbReference type="ARBA" id="ARBA00023136"/>
    </source>
</evidence>
<dbReference type="SUPFAM" id="SSF144083">
    <property type="entry name" value="Magnesium transport protein CorA, transmembrane region"/>
    <property type="match status" value="1"/>
</dbReference>
<evidence type="ECO:0000313" key="8">
    <source>
        <dbReference type="Proteomes" id="UP000054350"/>
    </source>
</evidence>
<reference evidence="7 8" key="1">
    <citation type="submission" date="2009-11" db="EMBL/GenBank/DDBJ databases">
        <title>Annotation of Allomyces macrogynus ATCC 38327.</title>
        <authorList>
            <consortium name="The Broad Institute Genome Sequencing Platform"/>
            <person name="Russ C."/>
            <person name="Cuomo C."/>
            <person name="Burger G."/>
            <person name="Gray M.W."/>
            <person name="Holland P.W.H."/>
            <person name="King N."/>
            <person name="Lang F.B.F."/>
            <person name="Roger A.J."/>
            <person name="Ruiz-Trillo I."/>
            <person name="Young S.K."/>
            <person name="Zeng Q."/>
            <person name="Gargeya S."/>
            <person name="Fitzgerald M."/>
            <person name="Haas B."/>
            <person name="Abouelleil A."/>
            <person name="Alvarado L."/>
            <person name="Arachchi H.M."/>
            <person name="Berlin A."/>
            <person name="Chapman S.B."/>
            <person name="Gearin G."/>
            <person name="Goldberg J."/>
            <person name="Griggs A."/>
            <person name="Gujja S."/>
            <person name="Hansen M."/>
            <person name="Heiman D."/>
            <person name="Howarth C."/>
            <person name="Larimer J."/>
            <person name="Lui A."/>
            <person name="MacDonald P.J.P."/>
            <person name="McCowen C."/>
            <person name="Montmayeur A."/>
            <person name="Murphy C."/>
            <person name="Neiman D."/>
            <person name="Pearson M."/>
            <person name="Priest M."/>
            <person name="Roberts A."/>
            <person name="Saif S."/>
            <person name="Shea T."/>
            <person name="Sisk P."/>
            <person name="Stolte C."/>
            <person name="Sykes S."/>
            <person name="Wortman J."/>
            <person name="Nusbaum C."/>
            <person name="Birren B."/>
        </authorList>
    </citation>
    <scope>NUCLEOTIDE SEQUENCE [LARGE SCALE GENOMIC DNA]</scope>
    <source>
        <strain evidence="7 8">ATCC 38327</strain>
    </source>
</reference>
<dbReference type="Pfam" id="PF01544">
    <property type="entry name" value="CorA"/>
    <property type="match status" value="1"/>
</dbReference>
<dbReference type="SUPFAM" id="SSF143865">
    <property type="entry name" value="CorA soluble domain-like"/>
    <property type="match status" value="1"/>
</dbReference>
<dbReference type="OMA" id="DIICNES"/>
<dbReference type="InterPro" id="IPR002523">
    <property type="entry name" value="MgTranspt_CorA/ZnTranspt_ZntB"/>
</dbReference>
<evidence type="ECO:0000313" key="7">
    <source>
        <dbReference type="EMBL" id="KNE72059.1"/>
    </source>
</evidence>
<name>A0A0L0TBY7_ALLM3</name>
<evidence type="ECO:0000256" key="4">
    <source>
        <dbReference type="ARBA" id="ARBA00022989"/>
    </source>
</evidence>
<dbReference type="PANTHER" id="PTHR21535">
    <property type="entry name" value="MAGNESIUM AND COBALT TRANSPORT PROTEIN/MITOCHONDRIAL IMPORT INNER MEMBRANE TRANSLOCASE SUBUNIT TIM8"/>
    <property type="match status" value="1"/>
</dbReference>
<dbReference type="GO" id="GO:0016020">
    <property type="term" value="C:membrane"/>
    <property type="evidence" value="ECO:0007669"/>
    <property type="project" value="UniProtKB-SubCell"/>
</dbReference>
<evidence type="ECO:0000256" key="3">
    <source>
        <dbReference type="ARBA" id="ARBA00022692"/>
    </source>
</evidence>
<evidence type="ECO:0000256" key="6">
    <source>
        <dbReference type="SAM" id="Phobius"/>
    </source>
</evidence>